<feature type="compositionally biased region" description="Polar residues" evidence="1">
    <location>
        <begin position="82"/>
        <end position="92"/>
    </location>
</feature>
<evidence type="ECO:0000313" key="3">
    <source>
        <dbReference type="EMBL" id="KAJ2904022.1"/>
    </source>
</evidence>
<protein>
    <submittedName>
        <fullName evidence="3">Uncharacterized protein</fullName>
    </submittedName>
</protein>
<proteinExistence type="predicted"/>
<evidence type="ECO:0000313" key="4">
    <source>
        <dbReference type="Proteomes" id="UP001201980"/>
    </source>
</evidence>
<comment type="caution">
    <text evidence="3">The sequence shown here is derived from an EMBL/GenBank/DDBJ whole genome shotgun (WGS) entry which is preliminary data.</text>
</comment>
<sequence>MGTTATKEVEYGAPGFEVDVMFRSRSCKGNNSNGGARHCHYPPLSDSPPPPLPPPPPSLPHGPAALQHSQPLPPSSSRVIHPNTQNSSCADSNNSCRHVGSRGCCSSSCAPSFPSHHPPLSYFSFPAPGDPGRRRRGVQPRGGGGARRIYHDATYRVLPLLLILSGCVVGGIQITHSLKEEVLPKRVMAGLMAGLGGVLGLWVVLVLCGRWAGMCEVEHGRRGRGWCECEREGVAGGGGGGGGGGLETGGFEGGNWNGASTREKERDLEATRARGGGGGRGTMGQQPRALDEPREGGQAQGRAEGEGGLTARVHGRNTTVHELEGHVPSSGPRQPPVELEGAILMSDFSNVVTDEGYLHGREVPKGLRKKIREGLGLGALGTGVRVVIVGVDLGEVKKSAESRRSGVMERVILDVLVEELVRDKGGETKKVKKEKGRMEEGPRGGVVGEWLDAAAAAAAACSNKGARQTLRSEIKSQSTTRGGVQREALPKYEHAKQNGNVTTSVMNNDDGNTSQNRPRVARTRPERNPTRTTTQEEQLKQKEANRHIRFVDEDHVVSTEFSSSSSSSDDDESQYSPSVFSDNGRRDSVSSCSTASPDGAHARAGGNGTEGANTKRDVSPASPVSTSGSCGSGRGHGSSES</sequence>
<dbReference type="EMBL" id="JAKWBI020000064">
    <property type="protein sequence ID" value="KAJ2904022.1"/>
    <property type="molecule type" value="Genomic_DNA"/>
</dbReference>
<dbReference type="AlphaFoldDB" id="A0AAD5RUY9"/>
<keyword evidence="2" id="KW-1133">Transmembrane helix</keyword>
<feature type="region of interest" description="Disordered" evidence="1">
    <location>
        <begin position="471"/>
        <end position="641"/>
    </location>
</feature>
<feature type="transmembrane region" description="Helical" evidence="2">
    <location>
        <begin position="157"/>
        <end position="175"/>
    </location>
</feature>
<gene>
    <name evidence="3" type="ORF">MKZ38_008954</name>
</gene>
<feature type="compositionally biased region" description="Polar residues" evidence="1">
    <location>
        <begin position="471"/>
        <end position="482"/>
    </location>
</feature>
<dbReference type="Proteomes" id="UP001201980">
    <property type="component" value="Unassembled WGS sequence"/>
</dbReference>
<feature type="compositionally biased region" description="Gly residues" evidence="1">
    <location>
        <begin position="630"/>
        <end position="641"/>
    </location>
</feature>
<organism evidence="3 4">
    <name type="scientific">Zalerion maritima</name>
    <dbReference type="NCBI Taxonomy" id="339359"/>
    <lineage>
        <taxon>Eukaryota</taxon>
        <taxon>Fungi</taxon>
        <taxon>Dikarya</taxon>
        <taxon>Ascomycota</taxon>
        <taxon>Pezizomycotina</taxon>
        <taxon>Sordariomycetes</taxon>
        <taxon>Lulworthiomycetidae</taxon>
        <taxon>Lulworthiales</taxon>
        <taxon>Lulworthiaceae</taxon>
        <taxon>Zalerion</taxon>
    </lineage>
</organism>
<evidence type="ECO:0000256" key="2">
    <source>
        <dbReference type="SAM" id="Phobius"/>
    </source>
</evidence>
<feature type="compositionally biased region" description="Basic and acidic residues" evidence="1">
    <location>
        <begin position="261"/>
        <end position="272"/>
    </location>
</feature>
<feature type="compositionally biased region" description="Polar residues" evidence="1">
    <location>
        <begin position="497"/>
        <end position="517"/>
    </location>
</feature>
<accession>A0AAD5RUY9</accession>
<feature type="region of interest" description="Disordered" evidence="1">
    <location>
        <begin position="25"/>
        <end position="92"/>
    </location>
</feature>
<feature type="transmembrane region" description="Helical" evidence="2">
    <location>
        <begin position="187"/>
        <end position="212"/>
    </location>
</feature>
<evidence type="ECO:0000256" key="1">
    <source>
        <dbReference type="SAM" id="MobiDB-lite"/>
    </source>
</evidence>
<keyword evidence="4" id="KW-1185">Reference proteome</keyword>
<feature type="compositionally biased region" description="Basic and acidic residues" evidence="1">
    <location>
        <begin position="537"/>
        <end position="557"/>
    </location>
</feature>
<feature type="region of interest" description="Disordered" evidence="1">
    <location>
        <begin position="253"/>
        <end position="308"/>
    </location>
</feature>
<name>A0AAD5RUY9_9PEZI</name>
<feature type="compositionally biased region" description="Pro residues" evidence="1">
    <location>
        <begin position="45"/>
        <end position="60"/>
    </location>
</feature>
<feature type="region of interest" description="Disordered" evidence="1">
    <location>
        <begin position="125"/>
        <end position="145"/>
    </location>
</feature>
<keyword evidence="2" id="KW-0812">Transmembrane</keyword>
<reference evidence="3" key="1">
    <citation type="submission" date="2022-07" db="EMBL/GenBank/DDBJ databases">
        <title>Draft genome sequence of Zalerion maritima ATCC 34329, a (micro)plastics degrading marine fungus.</title>
        <authorList>
            <person name="Paco A."/>
            <person name="Goncalves M.F.M."/>
            <person name="Rocha-Santos T.A.P."/>
            <person name="Alves A."/>
        </authorList>
    </citation>
    <scope>NUCLEOTIDE SEQUENCE</scope>
    <source>
        <strain evidence="3">ATCC 34329</strain>
    </source>
</reference>
<keyword evidence="2" id="KW-0472">Membrane</keyword>